<name>A0AAW7IR66_9BACI</name>
<dbReference type="RefSeq" id="WP_155727294.1">
    <property type="nucleotide sequence ID" value="NZ_CP011008.1"/>
</dbReference>
<proteinExistence type="predicted"/>
<sequence length="48" mass="5887">MSCLRTKLEQIFIKLSVTREFVPFTREIGANTREIRAFTREFERYVRF</sequence>
<dbReference type="AlphaFoldDB" id="A0AAW7IR66"/>
<protein>
    <submittedName>
        <fullName evidence="1">Uncharacterized protein</fullName>
    </submittedName>
</protein>
<accession>A0AAW7IR66</accession>
<dbReference type="EMBL" id="JAUCEY010000008">
    <property type="protein sequence ID" value="MDM5453861.1"/>
    <property type="molecule type" value="Genomic_DNA"/>
</dbReference>
<organism evidence="1 2">
    <name type="scientific">Peribacillus simplex</name>
    <dbReference type="NCBI Taxonomy" id="1478"/>
    <lineage>
        <taxon>Bacteria</taxon>
        <taxon>Bacillati</taxon>
        <taxon>Bacillota</taxon>
        <taxon>Bacilli</taxon>
        <taxon>Bacillales</taxon>
        <taxon>Bacillaceae</taxon>
        <taxon>Peribacillus</taxon>
    </lineage>
</organism>
<gene>
    <name evidence="1" type="ORF">QUF89_17100</name>
</gene>
<comment type="caution">
    <text evidence="1">The sequence shown here is derived from an EMBL/GenBank/DDBJ whole genome shotgun (WGS) entry which is preliminary data.</text>
</comment>
<evidence type="ECO:0000313" key="2">
    <source>
        <dbReference type="Proteomes" id="UP001234602"/>
    </source>
</evidence>
<reference evidence="1" key="1">
    <citation type="submission" date="2023-06" db="EMBL/GenBank/DDBJ databases">
        <title>Comparative genomics of Bacillaceae isolates and their secondary metabolite potential.</title>
        <authorList>
            <person name="Song L."/>
            <person name="Nielsen L.J."/>
            <person name="Mohite O."/>
            <person name="Xu X."/>
            <person name="Weber T."/>
            <person name="Kovacs A.T."/>
        </authorList>
    </citation>
    <scope>NUCLEOTIDE SEQUENCE</scope>
    <source>
        <strain evidence="1">D8_B_37</strain>
    </source>
</reference>
<dbReference type="Proteomes" id="UP001234602">
    <property type="component" value="Unassembled WGS sequence"/>
</dbReference>
<evidence type="ECO:0000313" key="1">
    <source>
        <dbReference type="EMBL" id="MDM5453861.1"/>
    </source>
</evidence>